<proteinExistence type="predicted"/>
<evidence type="ECO:0000256" key="1">
    <source>
        <dbReference type="SAM" id="MobiDB-lite"/>
    </source>
</evidence>
<sequence length="256" mass="28853">MAALFIPDDYNTGLWGCFSDCNSCLDGFFCSYCLVSAEYSMLEYRRPGVDWLLCCGLFLADIATAGIAGLGASIITRSSSNVLFGLKKDSDLTSCLKACCCPACSACQVYREMSIRYLWPGGLCVSQPFQKIGLQAPPQVYMRAPMRHPFYTEQQVPVAQQNPQQPQYQQYSNQQPPPGGYPNYQQQQYGGGYPQQQNAGYNQGYQQQQPNQQQPQPGYQHQEQQQQGYQLGYQSNTNNGYQQLPQQQYQQPKQVE</sequence>
<feature type="compositionally biased region" description="Low complexity" evidence="1">
    <location>
        <begin position="160"/>
        <end position="174"/>
    </location>
</feature>
<dbReference type="AlphaFoldDB" id="A0A0S4INU7"/>
<evidence type="ECO:0000313" key="2">
    <source>
        <dbReference type="EMBL" id="CUE71947.1"/>
    </source>
</evidence>
<dbReference type="NCBIfam" id="TIGR01571">
    <property type="entry name" value="A_thal_Cys_rich"/>
    <property type="match status" value="1"/>
</dbReference>
<dbReference type="Proteomes" id="UP000051952">
    <property type="component" value="Unassembled WGS sequence"/>
</dbReference>
<protein>
    <submittedName>
        <fullName evidence="2">Ama1 protein, putative</fullName>
    </submittedName>
</protein>
<dbReference type="Pfam" id="PF04749">
    <property type="entry name" value="PLAC8"/>
    <property type="match status" value="1"/>
</dbReference>
<feature type="compositionally biased region" description="Low complexity" evidence="1">
    <location>
        <begin position="181"/>
        <end position="234"/>
    </location>
</feature>
<name>A0A0S4INU7_BODSA</name>
<dbReference type="EMBL" id="CYKH01000115">
    <property type="protein sequence ID" value="CUE71947.1"/>
    <property type="molecule type" value="Genomic_DNA"/>
</dbReference>
<feature type="compositionally biased region" description="Low complexity" evidence="1">
    <location>
        <begin position="241"/>
        <end position="256"/>
    </location>
</feature>
<feature type="region of interest" description="Disordered" evidence="1">
    <location>
        <begin position="156"/>
        <end position="256"/>
    </location>
</feature>
<gene>
    <name evidence="2" type="ORF">BSAL_53775</name>
</gene>
<keyword evidence="3" id="KW-1185">Reference proteome</keyword>
<dbReference type="PANTHER" id="PTHR15907">
    <property type="entry name" value="DUF614 FAMILY PROTEIN-RELATED"/>
    <property type="match status" value="1"/>
</dbReference>
<organism evidence="2 3">
    <name type="scientific">Bodo saltans</name>
    <name type="common">Flagellated protozoan</name>
    <dbReference type="NCBI Taxonomy" id="75058"/>
    <lineage>
        <taxon>Eukaryota</taxon>
        <taxon>Discoba</taxon>
        <taxon>Euglenozoa</taxon>
        <taxon>Kinetoplastea</taxon>
        <taxon>Metakinetoplastina</taxon>
        <taxon>Eubodonida</taxon>
        <taxon>Bodonidae</taxon>
        <taxon>Bodo</taxon>
    </lineage>
</organism>
<dbReference type="VEuPathDB" id="TriTrypDB:BSAL_53775"/>
<reference evidence="3" key="1">
    <citation type="submission" date="2015-09" db="EMBL/GenBank/DDBJ databases">
        <authorList>
            <consortium name="Pathogen Informatics"/>
        </authorList>
    </citation>
    <scope>NUCLEOTIDE SEQUENCE [LARGE SCALE GENOMIC DNA]</scope>
    <source>
        <strain evidence="3">Lake Konstanz</strain>
    </source>
</reference>
<dbReference type="InterPro" id="IPR006461">
    <property type="entry name" value="PLAC_motif_containing"/>
</dbReference>
<dbReference type="OrthoDB" id="1045822at2759"/>
<accession>A0A0S4INU7</accession>
<evidence type="ECO:0000313" key="3">
    <source>
        <dbReference type="Proteomes" id="UP000051952"/>
    </source>
</evidence>